<protein>
    <submittedName>
        <fullName evidence="1">Uncharacterized protein</fullName>
    </submittedName>
</protein>
<accession>A0ABY5XZH3</accession>
<proteinExistence type="predicted"/>
<dbReference type="Gene3D" id="2.60.120.1110">
    <property type="match status" value="1"/>
</dbReference>
<dbReference type="Pfam" id="PF21190">
    <property type="entry name" value="Bbp16"/>
    <property type="match status" value="1"/>
</dbReference>
<dbReference type="InterPro" id="IPR048922">
    <property type="entry name" value="Bbp16"/>
</dbReference>
<evidence type="ECO:0000313" key="1">
    <source>
        <dbReference type="EMBL" id="UWX05299.1"/>
    </source>
</evidence>
<reference evidence="1" key="1">
    <citation type="submission" date="2020-12" db="EMBL/GenBank/DDBJ databases">
        <title>Taurinivorans muris gen. nov., sp. nov., fundamental and realized metabolic niche of a ubiquitous sulfidogenic bacterium in the murine intestine.</title>
        <authorList>
            <person name="Ye H."/>
            <person name="Hanson B.T."/>
            <person name="Loy A."/>
        </authorList>
    </citation>
    <scope>NUCLEOTIDE SEQUENCE</scope>
    <source>
        <strain evidence="1">LT0009</strain>
    </source>
</reference>
<evidence type="ECO:0000313" key="2">
    <source>
        <dbReference type="Proteomes" id="UP001058120"/>
    </source>
</evidence>
<dbReference type="Proteomes" id="UP001058120">
    <property type="component" value="Chromosome"/>
</dbReference>
<dbReference type="RefSeq" id="WP_334314871.1">
    <property type="nucleotide sequence ID" value="NZ_CP065938.1"/>
</dbReference>
<keyword evidence="2" id="KW-1185">Reference proteome</keyword>
<sequence length="132" mass="14016">MYLDAELLFSHVQKISTSQCSDKTLDLGVQEGGGMPVFPFVQIVEGFGGLVSLTVHIQSADSGKPLAELAEEDWRTILSSKPLPLAEIEKPCSVGFGSLPPRAGRYLRVFYEVEGAAAKGALTAGLVLDAHA</sequence>
<organism evidence="1 2">
    <name type="scientific">Taurinivorans muris</name>
    <dbReference type="NCBI Taxonomy" id="2787751"/>
    <lineage>
        <taxon>Bacteria</taxon>
        <taxon>Pseudomonadati</taxon>
        <taxon>Thermodesulfobacteriota</taxon>
        <taxon>Desulfovibrionia</taxon>
        <taxon>Desulfovibrionales</taxon>
        <taxon>Desulfovibrionaceae</taxon>
        <taxon>Taurinivorans</taxon>
    </lineage>
</organism>
<dbReference type="EMBL" id="CP065938">
    <property type="protein sequence ID" value="UWX05299.1"/>
    <property type="molecule type" value="Genomic_DNA"/>
</dbReference>
<name>A0ABY5XZH3_9BACT</name>
<gene>
    <name evidence="1" type="ORF">JBF11_07530</name>
</gene>